<keyword evidence="6" id="KW-1185">Reference proteome</keyword>
<dbReference type="Gene3D" id="3.40.50.720">
    <property type="entry name" value="NAD(P)-binding Rossmann-like Domain"/>
    <property type="match status" value="1"/>
</dbReference>
<evidence type="ECO:0000256" key="3">
    <source>
        <dbReference type="RuleBase" id="RU000363"/>
    </source>
</evidence>
<organism evidence="5 6">
    <name type="scientific">Bythopirellula goksoeyrii</name>
    <dbReference type="NCBI Taxonomy" id="1400387"/>
    <lineage>
        <taxon>Bacteria</taxon>
        <taxon>Pseudomonadati</taxon>
        <taxon>Planctomycetota</taxon>
        <taxon>Planctomycetia</taxon>
        <taxon>Pirellulales</taxon>
        <taxon>Lacipirellulaceae</taxon>
        <taxon>Bythopirellula</taxon>
    </lineage>
</organism>
<evidence type="ECO:0000313" key="5">
    <source>
        <dbReference type="EMBL" id="QEG33017.1"/>
    </source>
</evidence>
<sequence>MQDLHNKIALVTGAASGIGRAIALRLAEEGMHLYLVDIDSSQLAEVVSEARRAGVISVGRQCDVGNLEQINTVVEYGLTRWGKFDLLVNNAGITYFGQTDEMSAEHCEKLLAINLHAPMHITRLLLPTLLSQPEAHILNVASFYGLIGTRRLAAYTASKFGLVGFGESLRAEYARTGLGVTTLCPGFVDTKLFATAPRSESRPFSKQPPAWMLTSPEKIADRAIRGILRNDALVVTQSYAKLAYFAKRFFPGVIDFANHLSRKRFGKQTIPPPTEEERRNAA</sequence>
<dbReference type="EC" id="1.3.1.-" evidence="5"/>
<dbReference type="InterPro" id="IPR036291">
    <property type="entry name" value="NAD(P)-bd_dom_sf"/>
</dbReference>
<dbReference type="InterPro" id="IPR057326">
    <property type="entry name" value="KR_dom"/>
</dbReference>
<dbReference type="PANTHER" id="PTHR24322:SF736">
    <property type="entry name" value="RETINOL DEHYDROGENASE 10"/>
    <property type="match status" value="1"/>
</dbReference>
<dbReference type="SUPFAM" id="SSF51735">
    <property type="entry name" value="NAD(P)-binding Rossmann-fold domains"/>
    <property type="match status" value="1"/>
</dbReference>
<name>A0A5B9Q1U7_9BACT</name>
<proteinExistence type="inferred from homology"/>
<dbReference type="Pfam" id="PF00106">
    <property type="entry name" value="adh_short"/>
    <property type="match status" value="1"/>
</dbReference>
<dbReference type="InterPro" id="IPR002347">
    <property type="entry name" value="SDR_fam"/>
</dbReference>
<evidence type="ECO:0000256" key="1">
    <source>
        <dbReference type="ARBA" id="ARBA00006484"/>
    </source>
</evidence>
<dbReference type="PRINTS" id="PR00081">
    <property type="entry name" value="GDHRDH"/>
</dbReference>
<dbReference type="AlphaFoldDB" id="A0A5B9Q1U7"/>
<feature type="domain" description="Ketoreductase" evidence="4">
    <location>
        <begin position="7"/>
        <end position="190"/>
    </location>
</feature>
<dbReference type="SMART" id="SM00822">
    <property type="entry name" value="PKS_KR"/>
    <property type="match status" value="1"/>
</dbReference>
<dbReference type="RefSeq" id="WP_148071827.1">
    <property type="nucleotide sequence ID" value="NZ_CP042913.1"/>
</dbReference>
<dbReference type="PRINTS" id="PR00080">
    <property type="entry name" value="SDRFAMILY"/>
</dbReference>
<accession>A0A5B9Q1U7</accession>
<evidence type="ECO:0000313" key="6">
    <source>
        <dbReference type="Proteomes" id="UP000323917"/>
    </source>
</evidence>
<dbReference type="PROSITE" id="PS00061">
    <property type="entry name" value="ADH_SHORT"/>
    <property type="match status" value="1"/>
</dbReference>
<dbReference type="OrthoDB" id="9810734at2"/>
<dbReference type="CDD" id="cd05233">
    <property type="entry name" value="SDR_c"/>
    <property type="match status" value="1"/>
</dbReference>
<dbReference type="InterPro" id="IPR020904">
    <property type="entry name" value="Sc_DH/Rdtase_CS"/>
</dbReference>
<dbReference type="GO" id="GO:0016616">
    <property type="term" value="F:oxidoreductase activity, acting on the CH-OH group of donors, NAD or NADP as acceptor"/>
    <property type="evidence" value="ECO:0007669"/>
    <property type="project" value="TreeGrafter"/>
</dbReference>
<reference evidence="5 6" key="1">
    <citation type="submission" date="2019-08" db="EMBL/GenBank/DDBJ databases">
        <title>Deep-cultivation of Planctomycetes and their phenomic and genomic characterization uncovers novel biology.</title>
        <authorList>
            <person name="Wiegand S."/>
            <person name="Jogler M."/>
            <person name="Boedeker C."/>
            <person name="Pinto D."/>
            <person name="Vollmers J."/>
            <person name="Rivas-Marin E."/>
            <person name="Kohn T."/>
            <person name="Peeters S.H."/>
            <person name="Heuer A."/>
            <person name="Rast P."/>
            <person name="Oberbeckmann S."/>
            <person name="Bunk B."/>
            <person name="Jeske O."/>
            <person name="Meyerdierks A."/>
            <person name="Storesund J.E."/>
            <person name="Kallscheuer N."/>
            <person name="Luecker S."/>
            <person name="Lage O.M."/>
            <person name="Pohl T."/>
            <person name="Merkel B.J."/>
            <person name="Hornburger P."/>
            <person name="Mueller R.-W."/>
            <person name="Bruemmer F."/>
            <person name="Labrenz M."/>
            <person name="Spormann A.M."/>
            <person name="Op den Camp H."/>
            <person name="Overmann J."/>
            <person name="Amann R."/>
            <person name="Jetten M.S.M."/>
            <person name="Mascher T."/>
            <person name="Medema M.H."/>
            <person name="Devos D.P."/>
            <person name="Kaster A.-K."/>
            <person name="Ovreas L."/>
            <person name="Rohde M."/>
            <person name="Galperin M.Y."/>
            <person name="Jogler C."/>
        </authorList>
    </citation>
    <scope>NUCLEOTIDE SEQUENCE [LARGE SCALE GENOMIC DNA]</scope>
    <source>
        <strain evidence="5 6">Pr1d</strain>
    </source>
</reference>
<dbReference type="EMBL" id="CP042913">
    <property type="protein sequence ID" value="QEG33017.1"/>
    <property type="molecule type" value="Genomic_DNA"/>
</dbReference>
<dbReference type="KEGG" id="bgok:Pr1d_02780"/>
<dbReference type="Proteomes" id="UP000323917">
    <property type="component" value="Chromosome"/>
</dbReference>
<gene>
    <name evidence="5" type="primary">actIII_2</name>
    <name evidence="5" type="ORF">Pr1d_02780</name>
</gene>
<dbReference type="PANTHER" id="PTHR24322">
    <property type="entry name" value="PKSB"/>
    <property type="match status" value="1"/>
</dbReference>
<keyword evidence="2 5" id="KW-0560">Oxidoreductase</keyword>
<protein>
    <submittedName>
        <fullName evidence="5">Ketoacyl reductase</fullName>
        <ecNumber evidence="5">1.3.1.-</ecNumber>
    </submittedName>
</protein>
<evidence type="ECO:0000259" key="4">
    <source>
        <dbReference type="SMART" id="SM00822"/>
    </source>
</evidence>
<evidence type="ECO:0000256" key="2">
    <source>
        <dbReference type="ARBA" id="ARBA00023002"/>
    </source>
</evidence>
<comment type="similarity">
    <text evidence="1 3">Belongs to the short-chain dehydrogenases/reductases (SDR) family.</text>
</comment>